<dbReference type="Pfam" id="PF01569">
    <property type="entry name" value="PAP2"/>
    <property type="match status" value="1"/>
</dbReference>
<protein>
    <submittedName>
        <fullName evidence="3">PAP2 family protein</fullName>
    </submittedName>
</protein>
<gene>
    <name evidence="3" type="ORF">HMPREF3226_02450</name>
</gene>
<name>A0A133PVJ5_9BACT</name>
<reference evidence="4" key="1">
    <citation type="submission" date="2016-01" db="EMBL/GenBank/DDBJ databases">
        <authorList>
            <person name="Mitreva M."/>
            <person name="Pepin K.H."/>
            <person name="Mihindukulasuriya K.A."/>
            <person name="Fulton R."/>
            <person name="Fronick C."/>
            <person name="O'Laughlin M."/>
            <person name="Miner T."/>
            <person name="Herter B."/>
            <person name="Rosa B.A."/>
            <person name="Cordes M."/>
            <person name="Tomlinson C."/>
            <person name="Wollam A."/>
            <person name="Palsikar V.B."/>
            <person name="Mardis E.R."/>
            <person name="Wilson R.K."/>
        </authorList>
    </citation>
    <scope>NUCLEOTIDE SEQUENCE [LARGE SCALE GENOMIC DNA]</scope>
    <source>
        <strain evidence="4">MJR7716</strain>
    </source>
</reference>
<dbReference type="InterPro" id="IPR011250">
    <property type="entry name" value="OMP/PagP_B-barrel"/>
</dbReference>
<dbReference type="Proteomes" id="UP000070533">
    <property type="component" value="Unassembled WGS sequence"/>
</dbReference>
<dbReference type="eggNOG" id="COG0671">
    <property type="taxonomic scope" value="Bacteria"/>
</dbReference>
<dbReference type="PANTHER" id="PTHR14969:SF13">
    <property type="entry name" value="AT30094P"/>
    <property type="match status" value="1"/>
</dbReference>
<dbReference type="EMBL" id="LRQG01000222">
    <property type="protein sequence ID" value="KXA33383.1"/>
    <property type="molecule type" value="Genomic_DNA"/>
</dbReference>
<organism evidence="3 4">
    <name type="scientific">Prevotella corporis</name>
    <dbReference type="NCBI Taxonomy" id="28128"/>
    <lineage>
        <taxon>Bacteria</taxon>
        <taxon>Pseudomonadati</taxon>
        <taxon>Bacteroidota</taxon>
        <taxon>Bacteroidia</taxon>
        <taxon>Bacteroidales</taxon>
        <taxon>Prevotellaceae</taxon>
        <taxon>Prevotella</taxon>
    </lineage>
</organism>
<evidence type="ECO:0000313" key="3">
    <source>
        <dbReference type="EMBL" id="KXA33383.1"/>
    </source>
</evidence>
<evidence type="ECO:0000256" key="1">
    <source>
        <dbReference type="SAM" id="SignalP"/>
    </source>
</evidence>
<dbReference type="STRING" id="28128.HMPREF3226_02450"/>
<comment type="caution">
    <text evidence="3">The sequence shown here is derived from an EMBL/GenBank/DDBJ whole genome shotgun (WGS) entry which is preliminary data.</text>
</comment>
<feature type="domain" description="Phosphatidic acid phosphatase type 2/haloperoxidase" evidence="2">
    <location>
        <begin position="138"/>
        <end position="240"/>
    </location>
</feature>
<proteinExistence type="predicted"/>
<sequence length="437" mass="48343">MRNYLLPLLILLCTAAYGQNNDSLSVCKDTLSATKGQTSADSDSVAMGKNLLSDSMVEKRGLDKIAQSRLFQMTYIGVPLIAGGLIEMHEDKKFRSLRNDFLPQFHSDVDNYTQYLPAAILIGLKTSGVKSRSSWGRMLVSDAIAMALVTGTIQGLKHTTTVTRPDGSNMASFPSGHTATAFMTATMLNKEYGHYSPWVGISAYGVATATGLMRMANNKHWLSDVLVGAGIGIISTELGYWIADKIFKDKGLNITKSKYGYGAAHNVKPSFLGLYMGFNLPLSKYDLDENNEFETSTGTTIGIEGAYFINRYIGFGGRASISNLHFIINESKTDDNTFHYYSFYVGPYFSLPLSNRWAVGSKLLLGELLYRHPPFTNKNLRTNRSIAYGTGISIDYIIRAKLMGCIFLDYSLRPPHNVNSHEYFHTMTLGAKIAVRF</sequence>
<dbReference type="SUPFAM" id="SSF56925">
    <property type="entry name" value="OMPA-like"/>
    <property type="match status" value="1"/>
</dbReference>
<accession>A0A133PVJ5</accession>
<keyword evidence="4" id="KW-1185">Reference proteome</keyword>
<dbReference type="RefSeq" id="WP_082745850.1">
    <property type="nucleotide sequence ID" value="NZ_CAMXYN010000017.1"/>
</dbReference>
<dbReference type="SUPFAM" id="SSF48317">
    <property type="entry name" value="Acid phosphatase/Vanadium-dependent haloperoxidase"/>
    <property type="match status" value="1"/>
</dbReference>
<dbReference type="Gene3D" id="1.20.144.10">
    <property type="entry name" value="Phosphatidic acid phosphatase type 2/haloperoxidase"/>
    <property type="match status" value="1"/>
</dbReference>
<keyword evidence="1" id="KW-0732">Signal</keyword>
<dbReference type="PATRIC" id="fig|28128.5.peg.2524"/>
<dbReference type="AlphaFoldDB" id="A0A133PVJ5"/>
<feature type="signal peptide" evidence="1">
    <location>
        <begin position="1"/>
        <end position="18"/>
    </location>
</feature>
<dbReference type="PANTHER" id="PTHR14969">
    <property type="entry name" value="SPHINGOSINE-1-PHOSPHATE PHOSPHOHYDROLASE"/>
    <property type="match status" value="1"/>
</dbReference>
<dbReference type="InterPro" id="IPR000326">
    <property type="entry name" value="PAP2/HPO"/>
</dbReference>
<dbReference type="SMART" id="SM00014">
    <property type="entry name" value="acidPPc"/>
    <property type="match status" value="1"/>
</dbReference>
<dbReference type="InterPro" id="IPR036938">
    <property type="entry name" value="PAP2/HPO_sf"/>
</dbReference>
<dbReference type="OrthoDB" id="9773582at2"/>
<feature type="chain" id="PRO_5007458522" evidence="1">
    <location>
        <begin position="19"/>
        <end position="437"/>
    </location>
</feature>
<evidence type="ECO:0000259" key="2">
    <source>
        <dbReference type="SMART" id="SM00014"/>
    </source>
</evidence>
<evidence type="ECO:0000313" key="4">
    <source>
        <dbReference type="Proteomes" id="UP000070533"/>
    </source>
</evidence>
<dbReference type="CDD" id="cd03394">
    <property type="entry name" value="PAP2_like_5"/>
    <property type="match status" value="1"/>
</dbReference>